<dbReference type="OrthoDB" id="68481at2759"/>
<evidence type="ECO:0000313" key="3">
    <source>
        <dbReference type="Proteomes" id="UP000198211"/>
    </source>
</evidence>
<dbReference type="EMBL" id="NBNE01000969">
    <property type="protein sequence ID" value="OWZ16246.1"/>
    <property type="molecule type" value="Genomic_DNA"/>
</dbReference>
<name>A0A225WEU7_9STRA</name>
<keyword evidence="3" id="KW-1185">Reference proteome</keyword>
<gene>
    <name evidence="2" type="ORF">PHMEG_0009984</name>
</gene>
<keyword evidence="1" id="KW-0472">Membrane</keyword>
<comment type="caution">
    <text evidence="2">The sequence shown here is derived from an EMBL/GenBank/DDBJ whole genome shotgun (WGS) entry which is preliminary data.</text>
</comment>
<accession>A0A225WEU7</accession>
<dbReference type="SUPFAM" id="SSF47473">
    <property type="entry name" value="EF-hand"/>
    <property type="match status" value="1"/>
</dbReference>
<keyword evidence="1" id="KW-0812">Transmembrane</keyword>
<evidence type="ECO:0008006" key="4">
    <source>
        <dbReference type="Google" id="ProtNLM"/>
    </source>
</evidence>
<reference evidence="3" key="1">
    <citation type="submission" date="2017-03" db="EMBL/GenBank/DDBJ databases">
        <title>Phytopthora megakarya and P. palmivora, two closely related causual agents of cacao black pod achieved similar genome size and gene model numbers by different mechanisms.</title>
        <authorList>
            <person name="Ali S."/>
            <person name="Shao J."/>
            <person name="Larry D.J."/>
            <person name="Kronmiller B."/>
            <person name="Shen D."/>
            <person name="Strem M.D."/>
            <person name="Melnick R.L."/>
            <person name="Guiltinan M.J."/>
            <person name="Tyler B.M."/>
            <person name="Meinhardt L.W."/>
            <person name="Bailey B.A."/>
        </authorList>
    </citation>
    <scope>NUCLEOTIDE SEQUENCE [LARGE SCALE GENOMIC DNA]</scope>
    <source>
        <strain evidence="3">zdho120</strain>
    </source>
</reference>
<organism evidence="2 3">
    <name type="scientific">Phytophthora megakarya</name>
    <dbReference type="NCBI Taxonomy" id="4795"/>
    <lineage>
        <taxon>Eukaryota</taxon>
        <taxon>Sar</taxon>
        <taxon>Stramenopiles</taxon>
        <taxon>Oomycota</taxon>
        <taxon>Peronosporomycetes</taxon>
        <taxon>Peronosporales</taxon>
        <taxon>Peronosporaceae</taxon>
        <taxon>Phytophthora</taxon>
    </lineage>
</organism>
<feature type="transmembrane region" description="Helical" evidence="1">
    <location>
        <begin position="192"/>
        <end position="212"/>
    </location>
</feature>
<evidence type="ECO:0000256" key="1">
    <source>
        <dbReference type="SAM" id="Phobius"/>
    </source>
</evidence>
<sequence>MGSTSLFRVGDDVELWRVLLHLSILVVCLLLFERVLHHLERRAAVSTKYQQLLSKAYRELMILGLIGLGLKLVKEIPSVDGGSAAMTAFQVADLTIFILAFTLILQTVCIFFMLQKHNVQADRAELLSTGDLVEAVASLYYDKERDTQELVQLRLLRHLFLSRFQLPQLFPFAKYLRQAQNNQITHMTDVNAPMWTLLLVVAWALEGITTALNLGEPELSRPRGLVAVLIGFSWALLGLHVVVFAYFHSCVHQILKAAGMSADQHTLENHLRSITCQEARAWTQEDAGKALLVMQKVQEQHELPRIVKHRHLKSKKPTVASANTPTIQIRWFSRKSWHFIVMMLLMLNGFYLALVVQCVAYQFGVIYADLRLLEVIIIPLPLALNTFLLQPQIFRNFVLVSSIFRVDSITLSEVVNHFREIIELRAEFAALLWEKMEAKKLSMDDLQMELESHDPSHSGAVDVEKMRVVLQRFGLHLSKFRFNSVAKLLFELKDMQIEYGQLFKLVAIAQNEELHNSTERSMLHHHPLLLESVLSEEVEDDFVIARELSYLPPPPQVATSALLTSTVPSHHYDNMTTARNAIELRTRPQLKRSGTKFERMSSRTLSDIFHVENSHDLAQTTGTPDKAFANV</sequence>
<feature type="transmembrane region" description="Helical" evidence="1">
    <location>
        <begin position="339"/>
        <end position="364"/>
    </location>
</feature>
<feature type="transmembrane region" description="Helical" evidence="1">
    <location>
        <begin position="15"/>
        <end position="36"/>
    </location>
</feature>
<keyword evidence="1" id="KW-1133">Transmembrane helix</keyword>
<protein>
    <recommendedName>
        <fullName evidence="4">EF-hand domain-containing protein</fullName>
    </recommendedName>
</protein>
<dbReference type="InterPro" id="IPR011992">
    <property type="entry name" value="EF-hand-dom_pair"/>
</dbReference>
<dbReference type="Proteomes" id="UP000198211">
    <property type="component" value="Unassembled WGS sequence"/>
</dbReference>
<feature type="transmembrane region" description="Helical" evidence="1">
    <location>
        <begin position="94"/>
        <end position="114"/>
    </location>
</feature>
<feature type="transmembrane region" description="Helical" evidence="1">
    <location>
        <begin position="224"/>
        <end position="247"/>
    </location>
</feature>
<evidence type="ECO:0000313" key="2">
    <source>
        <dbReference type="EMBL" id="OWZ16246.1"/>
    </source>
</evidence>
<dbReference type="AlphaFoldDB" id="A0A225WEU7"/>
<dbReference type="STRING" id="4795.A0A225WEU7"/>
<feature type="transmembrane region" description="Helical" evidence="1">
    <location>
        <begin position="56"/>
        <end position="74"/>
    </location>
</feature>
<proteinExistence type="predicted"/>